<feature type="signal peptide" evidence="1">
    <location>
        <begin position="1"/>
        <end position="22"/>
    </location>
</feature>
<proteinExistence type="predicted"/>
<dbReference type="EMBL" id="SPLM01000001">
    <property type="protein sequence ID" value="TMW69621.1"/>
    <property type="molecule type" value="Genomic_DNA"/>
</dbReference>
<accession>A0A8K1CTK4</accession>
<protein>
    <submittedName>
        <fullName evidence="2">Uncharacterized protein</fullName>
    </submittedName>
</protein>
<keyword evidence="3" id="KW-1185">Reference proteome</keyword>
<feature type="chain" id="PRO_5035457511" evidence="1">
    <location>
        <begin position="23"/>
        <end position="113"/>
    </location>
</feature>
<dbReference type="AlphaFoldDB" id="A0A8K1CTK4"/>
<evidence type="ECO:0000313" key="2">
    <source>
        <dbReference type="EMBL" id="TMW69621.1"/>
    </source>
</evidence>
<organism evidence="2 3">
    <name type="scientific">Pythium oligandrum</name>
    <name type="common">Mycoparasitic fungus</name>
    <dbReference type="NCBI Taxonomy" id="41045"/>
    <lineage>
        <taxon>Eukaryota</taxon>
        <taxon>Sar</taxon>
        <taxon>Stramenopiles</taxon>
        <taxon>Oomycota</taxon>
        <taxon>Peronosporomycetes</taxon>
        <taxon>Pythiales</taxon>
        <taxon>Pythiaceae</taxon>
        <taxon>Pythium</taxon>
    </lineage>
</organism>
<name>A0A8K1CTK4_PYTOL</name>
<reference evidence="2" key="1">
    <citation type="submission" date="2019-03" db="EMBL/GenBank/DDBJ databases">
        <title>Long read genome sequence of the mycoparasitic Pythium oligandrum ATCC 38472 isolated from sugarbeet rhizosphere.</title>
        <authorList>
            <person name="Gaulin E."/>
        </authorList>
    </citation>
    <scope>NUCLEOTIDE SEQUENCE</scope>
    <source>
        <strain evidence="2">ATCC 38472_TT</strain>
    </source>
</reference>
<dbReference type="Proteomes" id="UP000794436">
    <property type="component" value="Unassembled WGS sequence"/>
</dbReference>
<comment type="caution">
    <text evidence="2">The sequence shown here is derived from an EMBL/GenBank/DDBJ whole genome shotgun (WGS) entry which is preliminary data.</text>
</comment>
<evidence type="ECO:0000313" key="3">
    <source>
        <dbReference type="Proteomes" id="UP000794436"/>
    </source>
</evidence>
<keyword evidence="1" id="KW-0732">Signal</keyword>
<gene>
    <name evidence="2" type="ORF">Poli38472_001777</name>
</gene>
<evidence type="ECO:0000256" key="1">
    <source>
        <dbReference type="SAM" id="SignalP"/>
    </source>
</evidence>
<sequence>MIFTKFAPLVLASALVVSAAVAEPAVQRTLRQAAADDQAPAAKVAATKACSELEWYECGLTPECGYYWLERKCLDTSKTPVPFIPCDGLPWFDCTMVGHCNYSWTVLKCLDAK</sequence>